<reference evidence="2" key="1">
    <citation type="submission" date="2021-02" db="EMBL/GenBank/DDBJ databases">
        <authorList>
            <person name="Nowell W R."/>
        </authorList>
    </citation>
    <scope>NUCLEOTIDE SEQUENCE</scope>
</reference>
<comment type="caution">
    <text evidence="2">The sequence shown here is derived from an EMBL/GenBank/DDBJ whole genome shotgun (WGS) entry which is preliminary data.</text>
</comment>
<name>A0A820SQ00_9BILA</name>
<accession>A0A820SQ00</accession>
<protein>
    <submittedName>
        <fullName evidence="2">Uncharacterized protein</fullName>
    </submittedName>
</protein>
<feature type="compositionally biased region" description="Polar residues" evidence="1">
    <location>
        <begin position="1"/>
        <end position="21"/>
    </location>
</feature>
<feature type="region of interest" description="Disordered" evidence="1">
    <location>
        <begin position="1"/>
        <end position="54"/>
    </location>
</feature>
<evidence type="ECO:0000313" key="3">
    <source>
        <dbReference type="Proteomes" id="UP000663881"/>
    </source>
</evidence>
<feature type="non-terminal residue" evidence="2">
    <location>
        <position position="1"/>
    </location>
</feature>
<dbReference type="Proteomes" id="UP000663881">
    <property type="component" value="Unassembled WGS sequence"/>
</dbReference>
<feature type="compositionally biased region" description="Low complexity" evidence="1">
    <location>
        <begin position="27"/>
        <end position="41"/>
    </location>
</feature>
<gene>
    <name evidence="2" type="ORF">OKA104_LOCUS54619</name>
</gene>
<dbReference type="EMBL" id="CAJOAY010036806">
    <property type="protein sequence ID" value="CAF4459764.1"/>
    <property type="molecule type" value="Genomic_DNA"/>
</dbReference>
<proteinExistence type="predicted"/>
<evidence type="ECO:0000313" key="2">
    <source>
        <dbReference type="EMBL" id="CAF4459764.1"/>
    </source>
</evidence>
<sequence length="54" mass="6050">PFNTRVKSQQSFIPLTNNNKRTGGGARIIISNYSQNNNRSRQPGDGQIKKFSNV</sequence>
<dbReference type="AlphaFoldDB" id="A0A820SQ00"/>
<evidence type="ECO:0000256" key="1">
    <source>
        <dbReference type="SAM" id="MobiDB-lite"/>
    </source>
</evidence>
<organism evidence="2 3">
    <name type="scientific">Adineta steineri</name>
    <dbReference type="NCBI Taxonomy" id="433720"/>
    <lineage>
        <taxon>Eukaryota</taxon>
        <taxon>Metazoa</taxon>
        <taxon>Spiralia</taxon>
        <taxon>Gnathifera</taxon>
        <taxon>Rotifera</taxon>
        <taxon>Eurotatoria</taxon>
        <taxon>Bdelloidea</taxon>
        <taxon>Adinetida</taxon>
        <taxon>Adinetidae</taxon>
        <taxon>Adineta</taxon>
    </lineage>
</organism>